<comment type="caution">
    <text evidence="4">The sequence shown here is derived from an EMBL/GenBank/DDBJ whole genome shotgun (WGS) entry which is preliminary data.</text>
</comment>
<dbReference type="EMBL" id="VIRV01000017">
    <property type="protein sequence ID" value="MBY0759491.1"/>
    <property type="molecule type" value="Genomic_DNA"/>
</dbReference>
<accession>A0ABS7L8R2</accession>
<dbReference type="Pfam" id="PF07508">
    <property type="entry name" value="Recombinase"/>
    <property type="match status" value="1"/>
</dbReference>
<feature type="coiled-coil region" evidence="1">
    <location>
        <begin position="401"/>
        <end position="503"/>
    </location>
</feature>
<dbReference type="Proteomes" id="UP000779049">
    <property type="component" value="Unassembled WGS sequence"/>
</dbReference>
<dbReference type="InterPro" id="IPR006119">
    <property type="entry name" value="Resolv_N"/>
</dbReference>
<dbReference type="InterPro" id="IPR011109">
    <property type="entry name" value="DNA_bind_recombinase_dom"/>
</dbReference>
<feature type="domain" description="Resolvase/invertase-type recombinase catalytic" evidence="2">
    <location>
        <begin position="7"/>
        <end position="163"/>
    </location>
</feature>
<evidence type="ECO:0000259" key="2">
    <source>
        <dbReference type="PROSITE" id="PS51736"/>
    </source>
</evidence>
<dbReference type="Pfam" id="PF00239">
    <property type="entry name" value="Resolvase"/>
    <property type="match status" value="1"/>
</dbReference>
<proteinExistence type="predicted"/>
<dbReference type="InterPro" id="IPR038109">
    <property type="entry name" value="DNA_bind_recomb_sf"/>
</dbReference>
<sequence>MESKIKRVRVLLRVSSDQQLEADGDLGVQRKIVSEYIAKHQDWQLDSKEYFEGSNSGYKNSVADRDVLQEALKDAEHGEYDILAAYKDDRLGRRVLEIPGYILSLKQAGVDVYTVSDGLLSPKDINDVNGIIMLTMRYGMAQKSSSDTGMRVKDTAQKLVQQGKFMGGKAPYGYTLEFSGEYSKHQRALKHLVVVPEQANIVKYIYNLSFYKEFGSYKIATILNSDEKYRKMAPNDVWKSGTITSILTNPIYAGYTAYKRREHIDGKYIRLESKNWILAEKPNDAITIIDRELWQKVQKKRKDRGEKYKKSAKNENATVISRNDGMLALIDVAHCGYCGCKLTNGTKYDYWTIKATGERRTSRKAIYRCQNVWQGVPHEKMKLIHASKIEPIVFEALAEYIGKLQENKNVFEEILDNQNKEKEQQKKILQQEKAELSKIRSNIDVLEDKIPQAITGEYPLSLEELVHIIEKQKRKEQEQTAQIAELEKELQNTSASITDWETLRTKIPTWREVFLKADTPDKRVLVNKLIERIDITENQVIIRFKINLDEFLPQPRITNNELVQKSGI</sequence>
<dbReference type="PANTHER" id="PTHR30461:SF23">
    <property type="entry name" value="DNA RECOMBINASE-RELATED"/>
    <property type="match status" value="1"/>
</dbReference>
<evidence type="ECO:0000259" key="3">
    <source>
        <dbReference type="PROSITE" id="PS51737"/>
    </source>
</evidence>
<dbReference type="RefSeq" id="WP_221920087.1">
    <property type="nucleotide sequence ID" value="NZ_CP173660.1"/>
</dbReference>
<dbReference type="Gene3D" id="3.40.50.1390">
    <property type="entry name" value="Resolvase, N-terminal catalytic domain"/>
    <property type="match status" value="1"/>
</dbReference>
<dbReference type="Gene3D" id="3.90.1750.20">
    <property type="entry name" value="Putative Large Serine Recombinase, Chain B, Domain 2"/>
    <property type="match status" value="1"/>
</dbReference>
<gene>
    <name evidence="4" type="ORF">FLB61_10400</name>
</gene>
<name>A0ABS7L8R2_9FIRM</name>
<protein>
    <submittedName>
        <fullName evidence="4">Recombinase family protein</fullName>
    </submittedName>
</protein>
<dbReference type="InterPro" id="IPR050639">
    <property type="entry name" value="SSR_resolvase"/>
</dbReference>
<evidence type="ECO:0000313" key="5">
    <source>
        <dbReference type="Proteomes" id="UP000779049"/>
    </source>
</evidence>
<feature type="domain" description="Recombinase" evidence="3">
    <location>
        <begin position="171"/>
        <end position="307"/>
    </location>
</feature>
<keyword evidence="1" id="KW-0175">Coiled coil</keyword>
<dbReference type="PROSITE" id="PS51737">
    <property type="entry name" value="RECOMBINASE_DNA_BIND"/>
    <property type="match status" value="1"/>
</dbReference>
<evidence type="ECO:0000313" key="4">
    <source>
        <dbReference type="EMBL" id="MBY0759491.1"/>
    </source>
</evidence>
<dbReference type="SUPFAM" id="SSF53041">
    <property type="entry name" value="Resolvase-like"/>
    <property type="match status" value="1"/>
</dbReference>
<reference evidence="4 5" key="1">
    <citation type="journal article" date="2020" name="New Microbes New Infect">
        <title>Sellimonas caecigallum sp. nov., description and genome sequence of a new member of the Sellimonas genus isolated from the cecum of feral chicken.</title>
        <authorList>
            <person name="Wongkuna S."/>
            <person name="Ghimire S."/>
            <person name="Antony L."/>
            <person name="Chankhamhaengdecha S."/>
            <person name="Janvilisri T."/>
            <person name="Scaria J."/>
        </authorList>
    </citation>
    <scope>NUCLEOTIDE SEQUENCE [LARGE SCALE GENOMIC DNA]</scope>
    <source>
        <strain evidence="4 5">SW451</strain>
    </source>
</reference>
<organism evidence="4 5">
    <name type="scientific">Sellimonas caecigallum</name>
    <dbReference type="NCBI Taxonomy" id="2592333"/>
    <lineage>
        <taxon>Bacteria</taxon>
        <taxon>Bacillati</taxon>
        <taxon>Bacillota</taxon>
        <taxon>Clostridia</taxon>
        <taxon>Lachnospirales</taxon>
        <taxon>Lachnospiraceae</taxon>
        <taxon>Sellimonas</taxon>
    </lineage>
</organism>
<evidence type="ECO:0000256" key="1">
    <source>
        <dbReference type="SAM" id="Coils"/>
    </source>
</evidence>
<keyword evidence="5" id="KW-1185">Reference proteome</keyword>
<dbReference type="InterPro" id="IPR036162">
    <property type="entry name" value="Resolvase-like_N_sf"/>
</dbReference>
<dbReference type="PANTHER" id="PTHR30461">
    <property type="entry name" value="DNA-INVERTASE FROM LAMBDOID PROPHAGE"/>
    <property type="match status" value="1"/>
</dbReference>
<dbReference type="PROSITE" id="PS51736">
    <property type="entry name" value="RECOMBINASES_3"/>
    <property type="match status" value="1"/>
</dbReference>
<dbReference type="CDD" id="cd00338">
    <property type="entry name" value="Ser_Recombinase"/>
    <property type="match status" value="1"/>
</dbReference>
<dbReference type="SMART" id="SM00857">
    <property type="entry name" value="Resolvase"/>
    <property type="match status" value="1"/>
</dbReference>